<dbReference type="EMBL" id="QTPM01000124">
    <property type="protein sequence ID" value="RQY77394.1"/>
    <property type="molecule type" value="Genomic_DNA"/>
</dbReference>
<evidence type="ECO:0000256" key="1">
    <source>
        <dbReference type="ARBA" id="ARBA00022491"/>
    </source>
</evidence>
<reference evidence="7 8" key="1">
    <citation type="submission" date="2018-08" db="EMBL/GenBank/DDBJ databases">
        <title>Comparative analysis of Burkholderia isolates from Puerto Rico.</title>
        <authorList>
            <person name="Hall C."/>
            <person name="Sahl J."/>
            <person name="Wagner D."/>
        </authorList>
    </citation>
    <scope>NUCLEOTIDE SEQUENCE [LARGE SCALE GENOMIC DNA]</scope>
    <source>
        <strain evidence="7 8">Bp8966</strain>
    </source>
</reference>
<evidence type="ECO:0000256" key="3">
    <source>
        <dbReference type="ARBA" id="ARBA00023015"/>
    </source>
</evidence>
<dbReference type="PANTHER" id="PTHR35401:SF1">
    <property type="entry name" value="CYTOPLASMIC PROTEIN"/>
    <property type="match status" value="1"/>
</dbReference>
<evidence type="ECO:0000256" key="2">
    <source>
        <dbReference type="ARBA" id="ARBA00022649"/>
    </source>
</evidence>
<protein>
    <submittedName>
        <fullName evidence="7">DUF1778 domain-containing protein</fullName>
    </submittedName>
</protein>
<organism evidence="7 8">
    <name type="scientific">Burkholderia stagnalis</name>
    <dbReference type="NCBI Taxonomy" id="1503054"/>
    <lineage>
        <taxon>Bacteria</taxon>
        <taxon>Pseudomonadati</taxon>
        <taxon>Pseudomonadota</taxon>
        <taxon>Betaproteobacteria</taxon>
        <taxon>Burkholderiales</taxon>
        <taxon>Burkholderiaceae</taxon>
        <taxon>Burkholderia</taxon>
        <taxon>Burkholderia cepacia complex</taxon>
    </lineage>
</organism>
<proteinExistence type="inferred from homology"/>
<dbReference type="InterPro" id="IPR010985">
    <property type="entry name" value="Ribbon_hlx_hlx"/>
</dbReference>
<keyword evidence="1" id="KW-0678">Repressor</keyword>
<keyword evidence="5" id="KW-0804">Transcription</keyword>
<evidence type="ECO:0000313" key="7">
    <source>
        <dbReference type="EMBL" id="RQY77394.1"/>
    </source>
</evidence>
<evidence type="ECO:0000256" key="4">
    <source>
        <dbReference type="ARBA" id="ARBA00023125"/>
    </source>
</evidence>
<dbReference type="Gene3D" id="1.20.5.780">
    <property type="entry name" value="Single helix bin"/>
    <property type="match status" value="1"/>
</dbReference>
<keyword evidence="2" id="KW-1277">Toxin-antitoxin system</keyword>
<dbReference type="SUPFAM" id="SSF47598">
    <property type="entry name" value="Ribbon-helix-helix"/>
    <property type="match status" value="1"/>
</dbReference>
<name>A0ABX9YBI9_9BURK</name>
<keyword evidence="4" id="KW-0238">DNA-binding</keyword>
<sequence length="94" mass="10201">MSLPPSPRSTLNLRIRPHERGLIDRAAAALGKTRTDFILDAARSAAEQTLLDQVVLVSAPQAYEAFLARLDAPAQPNTALRRTMQTPAPWDPAA</sequence>
<dbReference type="InterPro" id="IPR014795">
    <property type="entry name" value="TacA_1-like"/>
</dbReference>
<evidence type="ECO:0000256" key="6">
    <source>
        <dbReference type="ARBA" id="ARBA00049988"/>
    </source>
</evidence>
<comment type="caution">
    <text evidence="7">The sequence shown here is derived from an EMBL/GenBank/DDBJ whole genome shotgun (WGS) entry which is preliminary data.</text>
</comment>
<dbReference type="RefSeq" id="WP_124492123.1">
    <property type="nucleotide sequence ID" value="NZ_QTOI01000122.1"/>
</dbReference>
<accession>A0ABX9YBI9</accession>
<dbReference type="Proteomes" id="UP000281098">
    <property type="component" value="Unassembled WGS sequence"/>
</dbReference>
<evidence type="ECO:0000256" key="5">
    <source>
        <dbReference type="ARBA" id="ARBA00023163"/>
    </source>
</evidence>
<comment type="similarity">
    <text evidence="6">Belongs to the TacA antitoxin family.</text>
</comment>
<dbReference type="PANTHER" id="PTHR35401">
    <property type="entry name" value="COPG FAMILY HELIX-TURN-HELIX PROTEIN-RELATED-RELATED"/>
    <property type="match status" value="1"/>
</dbReference>
<dbReference type="Pfam" id="PF08681">
    <property type="entry name" value="TacA1"/>
    <property type="match status" value="1"/>
</dbReference>
<evidence type="ECO:0000313" key="8">
    <source>
        <dbReference type="Proteomes" id="UP000281098"/>
    </source>
</evidence>
<keyword evidence="8" id="KW-1185">Reference proteome</keyword>
<keyword evidence="3" id="KW-0805">Transcription regulation</keyword>
<gene>
    <name evidence="7" type="ORF">DF017_36940</name>
</gene>